<feature type="transmembrane region" description="Helical" evidence="10">
    <location>
        <begin position="283"/>
        <end position="303"/>
    </location>
</feature>
<keyword evidence="12" id="KW-1185">Reference proteome</keyword>
<keyword evidence="5 10" id="KW-0812">Transmembrane</keyword>
<dbReference type="GO" id="GO:0005886">
    <property type="term" value="C:plasma membrane"/>
    <property type="evidence" value="ECO:0007669"/>
    <property type="project" value="UniProtKB-SubCell"/>
</dbReference>
<feature type="transmembrane region" description="Helical" evidence="10">
    <location>
        <begin position="107"/>
        <end position="132"/>
    </location>
</feature>
<reference evidence="11 12" key="1">
    <citation type="submission" date="2015-08" db="EMBL/GenBank/DDBJ databases">
        <title>Genomes of Isolates from Cabo Rojo, PR.</title>
        <authorList>
            <person name="Sanchez-Nieves R.L."/>
            <person name="Montalvo-Rodriguez R."/>
        </authorList>
    </citation>
    <scope>NUCLEOTIDE SEQUENCE [LARGE SCALE GENOMIC DNA]</scope>
    <source>
        <strain evidence="11 12">SL3</strain>
    </source>
</reference>
<dbReference type="GO" id="GO:0006811">
    <property type="term" value="P:monoatomic ion transport"/>
    <property type="evidence" value="ECO:0007669"/>
    <property type="project" value="UniProtKB-KW"/>
</dbReference>
<dbReference type="GO" id="GO:0015297">
    <property type="term" value="F:antiporter activity"/>
    <property type="evidence" value="ECO:0007669"/>
    <property type="project" value="UniProtKB-KW"/>
</dbReference>
<evidence type="ECO:0000256" key="7">
    <source>
        <dbReference type="ARBA" id="ARBA00023065"/>
    </source>
</evidence>
<keyword evidence="2" id="KW-0813">Transport</keyword>
<feature type="transmembrane region" description="Helical" evidence="10">
    <location>
        <begin position="55"/>
        <end position="73"/>
    </location>
</feature>
<dbReference type="PANTHER" id="PTHR43298">
    <property type="entry name" value="MULTIDRUG RESISTANCE PROTEIN NORM-RELATED"/>
    <property type="match status" value="1"/>
</dbReference>
<dbReference type="PIRSF" id="PIRSF006603">
    <property type="entry name" value="DinF"/>
    <property type="match status" value="1"/>
</dbReference>
<evidence type="ECO:0000256" key="9">
    <source>
        <dbReference type="ARBA" id="ARBA00031636"/>
    </source>
</evidence>
<accession>A0A0M9AML1</accession>
<dbReference type="STRING" id="1705562.AMS69_04435"/>
<dbReference type="Proteomes" id="UP000037729">
    <property type="component" value="Unassembled WGS sequence"/>
</dbReference>
<gene>
    <name evidence="11" type="ORF">AMS69_04435</name>
</gene>
<dbReference type="OrthoDB" id="214119at2157"/>
<dbReference type="Pfam" id="PF01554">
    <property type="entry name" value="MatE"/>
    <property type="match status" value="2"/>
</dbReference>
<dbReference type="AlphaFoldDB" id="A0A0M9AML1"/>
<evidence type="ECO:0000256" key="8">
    <source>
        <dbReference type="ARBA" id="ARBA00023136"/>
    </source>
</evidence>
<feature type="transmembrane region" description="Helical" evidence="10">
    <location>
        <begin position="411"/>
        <end position="430"/>
    </location>
</feature>
<keyword evidence="8 10" id="KW-0472">Membrane</keyword>
<dbReference type="GO" id="GO:0042910">
    <property type="term" value="F:xenobiotic transmembrane transporter activity"/>
    <property type="evidence" value="ECO:0007669"/>
    <property type="project" value="InterPro"/>
</dbReference>
<dbReference type="InterPro" id="IPR050222">
    <property type="entry name" value="MATE_MdtK"/>
</dbReference>
<organism evidence="11 12">
    <name type="scientific">Haloarcula rubripromontorii</name>
    <dbReference type="NCBI Taxonomy" id="1705562"/>
    <lineage>
        <taxon>Archaea</taxon>
        <taxon>Methanobacteriati</taxon>
        <taxon>Methanobacteriota</taxon>
        <taxon>Stenosarchaea group</taxon>
        <taxon>Halobacteria</taxon>
        <taxon>Halobacteriales</taxon>
        <taxon>Haloarculaceae</taxon>
        <taxon>Haloarcula</taxon>
    </lineage>
</organism>
<feature type="transmembrane region" description="Helical" evidence="10">
    <location>
        <begin position="191"/>
        <end position="215"/>
    </location>
</feature>
<dbReference type="PATRIC" id="fig|1705562.3.peg.1858"/>
<dbReference type="RefSeq" id="WP_053966863.1">
    <property type="nucleotide sequence ID" value="NZ_LIUF01000001.1"/>
</dbReference>
<evidence type="ECO:0000256" key="4">
    <source>
        <dbReference type="ARBA" id="ARBA00022475"/>
    </source>
</evidence>
<feature type="transmembrane region" description="Helical" evidence="10">
    <location>
        <begin position="372"/>
        <end position="391"/>
    </location>
</feature>
<sequence>MPSTYNPVRGVLLLVGSLLARFDLVERERVRRATDLSWPRIVTGLARMSKSTVDVAMVGLALGPTAIAGVGFAAPFWELVFALGGGVAGGTIGMVSQRYGADAEGELAVTVTTSAAVVLGLTVPLAAAYWVLPGLLVDLVGTGSTAVGYGSRYLRVVALGVPFAALNLIGSRTLVGADDAWTPMLLRAGGGVVNIALNAVFIFGFGLGVVGAALGTVIANVLVTAGFAVGLARGGLPIIGAFPVRIPVSRPFLDRKLGRDLAETGAPLVGANLARTGAQFPRLFIVGLFGPGVVSAYVVALRVRALLDTPNWGLSLASSSLVGQALGDGNEAEATVWAQTVLRLSIGVYIVVAATLLPFSRGIARLFVSDPTVLPLVTVFVAVACGSVVFRGVDGGSVGPLRASGDTRWPFYSQLAGMYLFALPLAYLGYVTPLGTLALYASLVVETAVPAAVTYYRFHSGTWRAVSRSYRPDAALDD</sequence>
<evidence type="ECO:0000256" key="2">
    <source>
        <dbReference type="ARBA" id="ARBA00022448"/>
    </source>
</evidence>
<feature type="transmembrane region" description="Helical" evidence="10">
    <location>
        <begin position="437"/>
        <end position="458"/>
    </location>
</feature>
<dbReference type="EMBL" id="LIUF01000001">
    <property type="protein sequence ID" value="KOX95107.1"/>
    <property type="molecule type" value="Genomic_DNA"/>
</dbReference>
<keyword evidence="3" id="KW-0050">Antiport</keyword>
<name>A0A0M9AML1_9EURY</name>
<dbReference type="InterPro" id="IPR002528">
    <property type="entry name" value="MATE_fam"/>
</dbReference>
<comment type="caution">
    <text evidence="11">The sequence shown here is derived from an EMBL/GenBank/DDBJ whole genome shotgun (WGS) entry which is preliminary data.</text>
</comment>
<dbReference type="PANTHER" id="PTHR43298:SF2">
    <property type="entry name" value="FMN_FAD EXPORTER YEEO-RELATED"/>
    <property type="match status" value="1"/>
</dbReference>
<evidence type="ECO:0000256" key="10">
    <source>
        <dbReference type="SAM" id="Phobius"/>
    </source>
</evidence>
<evidence type="ECO:0000313" key="11">
    <source>
        <dbReference type="EMBL" id="KOX95107.1"/>
    </source>
</evidence>
<evidence type="ECO:0000256" key="1">
    <source>
        <dbReference type="ARBA" id="ARBA00004651"/>
    </source>
</evidence>
<evidence type="ECO:0000256" key="3">
    <source>
        <dbReference type="ARBA" id="ARBA00022449"/>
    </source>
</evidence>
<evidence type="ECO:0000256" key="5">
    <source>
        <dbReference type="ARBA" id="ARBA00022692"/>
    </source>
</evidence>
<proteinExistence type="predicted"/>
<dbReference type="CDD" id="cd13137">
    <property type="entry name" value="MATE_NorM_like"/>
    <property type="match status" value="1"/>
</dbReference>
<evidence type="ECO:0000313" key="12">
    <source>
        <dbReference type="Proteomes" id="UP000037729"/>
    </source>
</evidence>
<keyword evidence="6 10" id="KW-1133">Transmembrane helix</keyword>
<protein>
    <recommendedName>
        <fullName evidence="9">Multidrug-efflux transporter</fullName>
    </recommendedName>
</protein>
<keyword evidence="4" id="KW-1003">Cell membrane</keyword>
<dbReference type="InterPro" id="IPR048279">
    <property type="entry name" value="MdtK-like"/>
</dbReference>
<dbReference type="NCBIfam" id="TIGR00797">
    <property type="entry name" value="matE"/>
    <property type="match status" value="1"/>
</dbReference>
<evidence type="ECO:0000256" key="6">
    <source>
        <dbReference type="ARBA" id="ARBA00022989"/>
    </source>
</evidence>
<feature type="transmembrane region" description="Helical" evidence="10">
    <location>
        <begin position="221"/>
        <end position="246"/>
    </location>
</feature>
<feature type="transmembrane region" description="Helical" evidence="10">
    <location>
        <begin position="152"/>
        <end position="170"/>
    </location>
</feature>
<comment type="subcellular location">
    <subcellularLocation>
        <location evidence="1">Cell membrane</location>
        <topology evidence="1">Multi-pass membrane protein</topology>
    </subcellularLocation>
</comment>
<feature type="transmembrane region" description="Helical" evidence="10">
    <location>
        <begin position="341"/>
        <end position="360"/>
    </location>
</feature>
<keyword evidence="7" id="KW-0406">Ion transport</keyword>